<dbReference type="HOGENOM" id="CLU_3393564_0_0_4"/>
<sequence>STALESFGITPPDRFVAIIDQLRRGTFNIRE</sequence>
<accession>K9DTG1</accession>
<organism evidence="1 2">
    <name type="scientific">Massilia timonae CCUG 45783</name>
    <dbReference type="NCBI Taxonomy" id="883126"/>
    <lineage>
        <taxon>Bacteria</taxon>
        <taxon>Pseudomonadati</taxon>
        <taxon>Pseudomonadota</taxon>
        <taxon>Betaproteobacteria</taxon>
        <taxon>Burkholderiales</taxon>
        <taxon>Oxalobacteraceae</taxon>
        <taxon>Telluria group</taxon>
        <taxon>Massilia</taxon>
    </lineage>
</organism>
<keyword evidence="2" id="KW-1185">Reference proteome</keyword>
<reference evidence="1 2" key="1">
    <citation type="submission" date="2012-09" db="EMBL/GenBank/DDBJ databases">
        <title>The Genome Sequence of Massilia timonae CCUG 45783.</title>
        <authorList>
            <consortium name="The Broad Institute Genome Sequencing Platform"/>
            <person name="Earl A."/>
            <person name="Ward D."/>
            <person name="Feldgarden M."/>
            <person name="Gevers D."/>
            <person name="Huys G."/>
            <person name="Walker B."/>
            <person name="Young S.K."/>
            <person name="Zeng Q."/>
            <person name="Gargeya S."/>
            <person name="Fitzgerald M."/>
            <person name="Haas B."/>
            <person name="Abouelleil A."/>
            <person name="Alvarado L."/>
            <person name="Arachchi H.M."/>
            <person name="Berlin A.M."/>
            <person name="Chapman S.B."/>
            <person name="Goldberg J."/>
            <person name="Griggs A."/>
            <person name="Gujja S."/>
            <person name="Hansen M."/>
            <person name="Howarth C."/>
            <person name="Imamovic A."/>
            <person name="Larimer J."/>
            <person name="McCowen C."/>
            <person name="Montmayeur A."/>
            <person name="Murphy C."/>
            <person name="Neiman D."/>
            <person name="Pearson M."/>
            <person name="Priest M."/>
            <person name="Roberts A."/>
            <person name="Saif S."/>
            <person name="Shea T."/>
            <person name="Sisk P."/>
            <person name="Sykes S."/>
            <person name="Wortman J."/>
            <person name="Nusbaum C."/>
            <person name="Birren B."/>
        </authorList>
    </citation>
    <scope>NUCLEOTIDE SEQUENCE [LARGE SCALE GENOMIC DNA]</scope>
    <source>
        <strain evidence="1 2">CCUG 45783</strain>
    </source>
</reference>
<name>K9DTG1_9BURK</name>
<gene>
    <name evidence="1" type="ORF">HMPREF9710_02665</name>
</gene>
<dbReference type="AlphaFoldDB" id="K9DTG1"/>
<comment type="caution">
    <text evidence="1">The sequence shown here is derived from an EMBL/GenBank/DDBJ whole genome shotgun (WGS) entry which is preliminary data.</text>
</comment>
<feature type="non-terminal residue" evidence="1">
    <location>
        <position position="1"/>
    </location>
</feature>
<dbReference type="Proteomes" id="UP000009874">
    <property type="component" value="Unassembled WGS sequence"/>
</dbReference>
<evidence type="ECO:0000313" key="1">
    <source>
        <dbReference type="EMBL" id="EKU81972.1"/>
    </source>
</evidence>
<protein>
    <submittedName>
        <fullName evidence="1">Uncharacterized protein</fullName>
    </submittedName>
</protein>
<proteinExistence type="predicted"/>
<evidence type="ECO:0000313" key="2">
    <source>
        <dbReference type="Proteomes" id="UP000009874"/>
    </source>
</evidence>
<dbReference type="EMBL" id="AGZI01000033">
    <property type="protein sequence ID" value="EKU81972.1"/>
    <property type="molecule type" value="Genomic_DNA"/>
</dbReference>